<reference evidence="3" key="1">
    <citation type="submission" date="2021-06" db="EMBL/GenBank/DDBJ databases">
        <authorList>
            <person name="Kallberg Y."/>
            <person name="Tangrot J."/>
            <person name="Rosling A."/>
        </authorList>
    </citation>
    <scope>NUCLEOTIDE SEQUENCE</scope>
    <source>
        <strain evidence="3">CL551</strain>
    </source>
</reference>
<proteinExistence type="predicted"/>
<keyword evidence="2" id="KW-1133">Transmembrane helix</keyword>
<protein>
    <submittedName>
        <fullName evidence="3">10870_t:CDS:1</fullName>
    </submittedName>
</protein>
<evidence type="ECO:0000313" key="3">
    <source>
        <dbReference type="EMBL" id="CAG8481930.1"/>
    </source>
</evidence>
<organism evidence="3 4">
    <name type="scientific">Acaulospora morrowiae</name>
    <dbReference type="NCBI Taxonomy" id="94023"/>
    <lineage>
        <taxon>Eukaryota</taxon>
        <taxon>Fungi</taxon>
        <taxon>Fungi incertae sedis</taxon>
        <taxon>Mucoromycota</taxon>
        <taxon>Glomeromycotina</taxon>
        <taxon>Glomeromycetes</taxon>
        <taxon>Diversisporales</taxon>
        <taxon>Acaulosporaceae</taxon>
        <taxon>Acaulospora</taxon>
    </lineage>
</organism>
<feature type="compositionally biased region" description="Basic residues" evidence="1">
    <location>
        <begin position="109"/>
        <end position="130"/>
    </location>
</feature>
<feature type="non-terminal residue" evidence="3">
    <location>
        <position position="1"/>
    </location>
</feature>
<dbReference type="AlphaFoldDB" id="A0A9N8W9F4"/>
<evidence type="ECO:0000256" key="1">
    <source>
        <dbReference type="SAM" id="MobiDB-lite"/>
    </source>
</evidence>
<feature type="compositionally biased region" description="Basic residues" evidence="1">
    <location>
        <begin position="85"/>
        <end position="94"/>
    </location>
</feature>
<feature type="transmembrane region" description="Helical" evidence="2">
    <location>
        <begin position="41"/>
        <end position="67"/>
    </location>
</feature>
<feature type="region of interest" description="Disordered" evidence="1">
    <location>
        <begin position="85"/>
        <end position="138"/>
    </location>
</feature>
<feature type="transmembrane region" description="Helical" evidence="2">
    <location>
        <begin position="15"/>
        <end position="35"/>
    </location>
</feature>
<dbReference type="OrthoDB" id="2449670at2759"/>
<keyword evidence="2" id="KW-0812">Transmembrane</keyword>
<evidence type="ECO:0000313" key="4">
    <source>
        <dbReference type="Proteomes" id="UP000789342"/>
    </source>
</evidence>
<accession>A0A9N8W9F4</accession>
<keyword evidence="4" id="KW-1185">Reference proteome</keyword>
<dbReference type="Proteomes" id="UP000789342">
    <property type="component" value="Unassembled WGS sequence"/>
</dbReference>
<dbReference type="EMBL" id="CAJVPV010000972">
    <property type="protein sequence ID" value="CAG8481930.1"/>
    <property type="molecule type" value="Genomic_DNA"/>
</dbReference>
<name>A0A9N8W9F4_9GLOM</name>
<evidence type="ECO:0000256" key="2">
    <source>
        <dbReference type="SAM" id="Phobius"/>
    </source>
</evidence>
<keyword evidence="2" id="KW-0472">Membrane</keyword>
<gene>
    <name evidence="3" type="ORF">AMORRO_LOCUS2353</name>
</gene>
<sequence length="138" mass="15400">TPNTPTHQVEMPSHYVYAFFLILCAPITLLIFASFTSMAIITSALATLAIAVRLGFLAIEFSGGVALDFIRWGLKKLVTDSYQVKKVKSSRSKSHNHESSNTKLSSQEKKHHKTSHNAHHKNNNTKHHSKTFNESEPA</sequence>
<comment type="caution">
    <text evidence="3">The sequence shown here is derived from an EMBL/GenBank/DDBJ whole genome shotgun (WGS) entry which is preliminary data.</text>
</comment>